<feature type="transmembrane region" description="Helical" evidence="1">
    <location>
        <begin position="84"/>
        <end position="102"/>
    </location>
</feature>
<name>A0A6J6P676_9ZZZZ</name>
<protein>
    <submittedName>
        <fullName evidence="2">Unannotated protein</fullName>
    </submittedName>
</protein>
<feature type="transmembrane region" description="Helical" evidence="1">
    <location>
        <begin position="7"/>
        <end position="25"/>
    </location>
</feature>
<organism evidence="2">
    <name type="scientific">freshwater metagenome</name>
    <dbReference type="NCBI Taxonomy" id="449393"/>
    <lineage>
        <taxon>unclassified sequences</taxon>
        <taxon>metagenomes</taxon>
        <taxon>ecological metagenomes</taxon>
    </lineage>
</organism>
<dbReference type="AlphaFoldDB" id="A0A6J6P676"/>
<dbReference type="EMBL" id="CAEZXQ010000054">
    <property type="protein sequence ID" value="CAB4692193.1"/>
    <property type="molecule type" value="Genomic_DNA"/>
</dbReference>
<keyword evidence="1" id="KW-1133">Transmembrane helix</keyword>
<accession>A0A6J6P676</accession>
<reference evidence="2" key="1">
    <citation type="submission" date="2020-05" db="EMBL/GenBank/DDBJ databases">
        <authorList>
            <person name="Chiriac C."/>
            <person name="Salcher M."/>
            <person name="Ghai R."/>
            <person name="Kavagutti S V."/>
        </authorList>
    </citation>
    <scope>NUCLEOTIDE SEQUENCE</scope>
</reference>
<keyword evidence="1" id="KW-0472">Membrane</keyword>
<evidence type="ECO:0000313" key="2">
    <source>
        <dbReference type="EMBL" id="CAB4692193.1"/>
    </source>
</evidence>
<keyword evidence="1" id="KW-0812">Transmembrane</keyword>
<evidence type="ECO:0000256" key="1">
    <source>
        <dbReference type="SAM" id="Phobius"/>
    </source>
</evidence>
<feature type="transmembrane region" description="Helical" evidence="1">
    <location>
        <begin position="55"/>
        <end position="72"/>
    </location>
</feature>
<feature type="transmembrane region" description="Helical" evidence="1">
    <location>
        <begin position="31"/>
        <end position="50"/>
    </location>
</feature>
<proteinExistence type="predicted"/>
<gene>
    <name evidence="2" type="ORF">UFOPK2576_00487</name>
</gene>
<sequence>MMNIFKSIIFGAFIGFCATMLHNIYNPYGFLASLLLTFLSIKAVGQTFFYVRYQLFAAISWLAVVIKAGSPGVGDELLIYGNTYGNLFLVGGFIALILGLVMKKSNFR</sequence>